<protein>
    <submittedName>
        <fullName evidence="1">Uncharacterized protein</fullName>
    </submittedName>
</protein>
<dbReference type="EMBL" id="KV722536">
    <property type="protein sequence ID" value="OCH86265.1"/>
    <property type="molecule type" value="Genomic_DNA"/>
</dbReference>
<evidence type="ECO:0000313" key="2">
    <source>
        <dbReference type="Proteomes" id="UP000250043"/>
    </source>
</evidence>
<accession>A0A8E2AVR5</accession>
<name>A0A8E2AVR5_9APHY</name>
<reference evidence="1 2" key="1">
    <citation type="submission" date="2016-07" db="EMBL/GenBank/DDBJ databases">
        <title>Draft genome of the white-rot fungus Obba rivulosa 3A-2.</title>
        <authorList>
            <consortium name="DOE Joint Genome Institute"/>
            <person name="Miettinen O."/>
            <person name="Riley R."/>
            <person name="Acob R."/>
            <person name="Barry K."/>
            <person name="Cullen D."/>
            <person name="De Vries R."/>
            <person name="Hainaut M."/>
            <person name="Hatakka A."/>
            <person name="Henrissat B."/>
            <person name="Hilden K."/>
            <person name="Kuo R."/>
            <person name="Labutti K."/>
            <person name="Lipzen A."/>
            <person name="Makela M.R."/>
            <person name="Sandor L."/>
            <person name="Spatafora J.W."/>
            <person name="Grigoriev I.V."/>
            <person name="Hibbett D.S."/>
        </authorList>
    </citation>
    <scope>NUCLEOTIDE SEQUENCE [LARGE SCALE GENOMIC DNA]</scope>
    <source>
        <strain evidence="1 2">3A-2</strain>
    </source>
</reference>
<evidence type="ECO:0000313" key="1">
    <source>
        <dbReference type="EMBL" id="OCH86265.1"/>
    </source>
</evidence>
<sequence>MLARIPASKTRISTMLLSAVYSARFFRPSSSHIYSSHYILPVTPSRLRYLQMRMHLPYGNHSESPQLLLVPIRTTTCSVMLQAVRQPRSTRDLFPSHPLLAANGSYLFSYQPPSRTLRPQFKFTFALRHNSWVFPPVRAAL</sequence>
<dbReference type="AlphaFoldDB" id="A0A8E2AVR5"/>
<dbReference type="Proteomes" id="UP000250043">
    <property type="component" value="Unassembled WGS sequence"/>
</dbReference>
<organism evidence="1 2">
    <name type="scientific">Obba rivulosa</name>
    <dbReference type="NCBI Taxonomy" id="1052685"/>
    <lineage>
        <taxon>Eukaryota</taxon>
        <taxon>Fungi</taxon>
        <taxon>Dikarya</taxon>
        <taxon>Basidiomycota</taxon>
        <taxon>Agaricomycotina</taxon>
        <taxon>Agaricomycetes</taxon>
        <taxon>Polyporales</taxon>
        <taxon>Gelatoporiaceae</taxon>
        <taxon>Obba</taxon>
    </lineage>
</organism>
<gene>
    <name evidence="1" type="ORF">OBBRIDRAFT_797359</name>
</gene>
<keyword evidence="2" id="KW-1185">Reference proteome</keyword>
<proteinExistence type="predicted"/>